<dbReference type="EMBL" id="JBANRG010000035">
    <property type="protein sequence ID" value="KAK7449768.1"/>
    <property type="molecule type" value="Genomic_DNA"/>
</dbReference>
<keyword evidence="4" id="KW-1185">Reference proteome</keyword>
<reference evidence="3 4" key="1">
    <citation type="submission" date="2024-01" db="EMBL/GenBank/DDBJ databases">
        <title>A draft genome for the cacao thread blight pathogen Marasmiellus scandens.</title>
        <authorList>
            <person name="Baruah I.K."/>
            <person name="Leung J."/>
            <person name="Bukari Y."/>
            <person name="Amoako-Attah I."/>
            <person name="Meinhardt L.W."/>
            <person name="Bailey B.A."/>
            <person name="Cohen S.P."/>
        </authorList>
    </citation>
    <scope>NUCLEOTIDE SEQUENCE [LARGE SCALE GENOMIC DNA]</scope>
    <source>
        <strain evidence="3 4">GH-19</strain>
    </source>
</reference>
<comment type="caution">
    <text evidence="3">The sequence shown here is derived from an EMBL/GenBank/DDBJ whole genome shotgun (WGS) entry which is preliminary data.</text>
</comment>
<evidence type="ECO:0000256" key="1">
    <source>
        <dbReference type="SAM" id="MobiDB-lite"/>
    </source>
</evidence>
<proteinExistence type="predicted"/>
<dbReference type="PANTHER" id="PTHR13593">
    <property type="match status" value="1"/>
</dbReference>
<feature type="region of interest" description="Disordered" evidence="1">
    <location>
        <begin position="54"/>
        <end position="81"/>
    </location>
</feature>
<accession>A0ABR1J3Z3</accession>
<dbReference type="PANTHER" id="PTHR13593:SF113">
    <property type="entry name" value="SI:DKEY-266F7.9"/>
    <property type="match status" value="1"/>
</dbReference>
<dbReference type="Gene3D" id="3.20.20.190">
    <property type="entry name" value="Phosphatidylinositol (PI) phosphodiesterase"/>
    <property type="match status" value="1"/>
</dbReference>
<evidence type="ECO:0000259" key="2">
    <source>
        <dbReference type="SMART" id="SM00148"/>
    </source>
</evidence>
<evidence type="ECO:0000313" key="4">
    <source>
        <dbReference type="Proteomes" id="UP001498398"/>
    </source>
</evidence>
<feature type="compositionally biased region" description="Low complexity" evidence="1">
    <location>
        <begin position="54"/>
        <end position="70"/>
    </location>
</feature>
<dbReference type="Pfam" id="PF00388">
    <property type="entry name" value="PI-PLC-X"/>
    <property type="match status" value="1"/>
</dbReference>
<dbReference type="SUPFAM" id="SSF51695">
    <property type="entry name" value="PLC-like phosphodiesterases"/>
    <property type="match status" value="1"/>
</dbReference>
<dbReference type="Proteomes" id="UP001498398">
    <property type="component" value="Unassembled WGS sequence"/>
</dbReference>
<dbReference type="SMART" id="SM00148">
    <property type="entry name" value="PLCXc"/>
    <property type="match status" value="1"/>
</dbReference>
<gene>
    <name evidence="3" type="ORF">VKT23_013243</name>
</gene>
<protein>
    <recommendedName>
        <fullName evidence="2">Phosphatidylinositol-specific phospholipase C X domain-containing protein</fullName>
    </recommendedName>
</protein>
<sequence length="473" mass="52662">MRITVLNSTGQSITCSWDTLPSRSIPSRREVLIASPSAPIETELPRRCRHISLHSSGSTLTPSSTTSSDTRGQEGQDASTEIKTTGILTRISLTLSALWHVLDTSEDSPWRVYATKVAKKHYKLTIFLKRDASSFLSDIPDEVPLYSLLLPGTHDTMAFYGWPISQCQYPSNTLQMQLESGIRVIDIRLALVDGRLIAYHGIYPERTPFSEILDTINTFLTSPRSSRETIVMSMKQEDASRTPPPDWSKAVHREIEASQGGLGLFFLENRIPKLGEVRGKVVMLSRFGGNGDGWEGGLEGLGIHPTTWPDSMKEGFEWNCKGVRVRTHDWYSIPSFLYIPEKVALATEVLLPPPKEDLRPTLSLTYFSAASFPLATPPTIAQGFGWPKWGLGVEGVNSRVARWVLGVLGGELDSIVGRTEEGRTEREKLKISGDEPRIRGWVMLDYYSNPGDGLVPLLIECNFRGRKEGEEGW</sequence>
<dbReference type="InterPro" id="IPR017946">
    <property type="entry name" value="PLC-like_Pdiesterase_TIM-brl"/>
</dbReference>
<evidence type="ECO:0000313" key="3">
    <source>
        <dbReference type="EMBL" id="KAK7449768.1"/>
    </source>
</evidence>
<feature type="domain" description="Phosphatidylinositol-specific phospholipase C X" evidence="2">
    <location>
        <begin position="141"/>
        <end position="286"/>
    </location>
</feature>
<dbReference type="InterPro" id="IPR000909">
    <property type="entry name" value="PLipase_C_PInositol-sp_X_dom"/>
</dbReference>
<dbReference type="PROSITE" id="PS50007">
    <property type="entry name" value="PIPLC_X_DOMAIN"/>
    <property type="match status" value="1"/>
</dbReference>
<name>A0ABR1J3Z3_9AGAR</name>
<dbReference type="InterPro" id="IPR051057">
    <property type="entry name" value="PI-PLC_domain"/>
</dbReference>
<organism evidence="3 4">
    <name type="scientific">Marasmiellus scandens</name>
    <dbReference type="NCBI Taxonomy" id="2682957"/>
    <lineage>
        <taxon>Eukaryota</taxon>
        <taxon>Fungi</taxon>
        <taxon>Dikarya</taxon>
        <taxon>Basidiomycota</taxon>
        <taxon>Agaricomycotina</taxon>
        <taxon>Agaricomycetes</taxon>
        <taxon>Agaricomycetidae</taxon>
        <taxon>Agaricales</taxon>
        <taxon>Marasmiineae</taxon>
        <taxon>Omphalotaceae</taxon>
        <taxon>Marasmiellus</taxon>
    </lineage>
</organism>